<dbReference type="InterPro" id="IPR057661">
    <property type="entry name" value="RsdA/BaiN/AoA(So)_Rossmann"/>
</dbReference>
<protein>
    <submittedName>
        <fullName evidence="6">HI0933 family protein</fullName>
    </submittedName>
</protein>
<evidence type="ECO:0000256" key="1">
    <source>
        <dbReference type="ARBA" id="ARBA00001974"/>
    </source>
</evidence>
<evidence type="ECO:0000259" key="4">
    <source>
        <dbReference type="Pfam" id="PF03486"/>
    </source>
</evidence>
<accession>I4B6J2</accession>
<feature type="domain" description="RsdA/BaiN/AoA(So)-like insert" evidence="5">
    <location>
        <begin position="196"/>
        <end position="334"/>
    </location>
</feature>
<dbReference type="InterPro" id="IPR004792">
    <property type="entry name" value="BaiN-like"/>
</dbReference>
<gene>
    <name evidence="6" type="ordered locus">Turpa_2254</name>
</gene>
<dbReference type="InterPro" id="IPR055178">
    <property type="entry name" value="RsdA/BaiN/AoA(So)-like_dom"/>
</dbReference>
<evidence type="ECO:0000256" key="3">
    <source>
        <dbReference type="ARBA" id="ARBA00022827"/>
    </source>
</evidence>
<dbReference type="PRINTS" id="PR00420">
    <property type="entry name" value="RNGMNOXGNASE"/>
</dbReference>
<dbReference type="STRING" id="869212.Turpa_2254"/>
<dbReference type="AlphaFoldDB" id="I4B6J2"/>
<dbReference type="RefSeq" id="WP_014803405.1">
    <property type="nucleotide sequence ID" value="NC_018020.1"/>
</dbReference>
<dbReference type="Pfam" id="PF03486">
    <property type="entry name" value="HI0933_like"/>
    <property type="match status" value="1"/>
</dbReference>
<dbReference type="InterPro" id="IPR023166">
    <property type="entry name" value="BaiN-like_dom_sf"/>
</dbReference>
<dbReference type="PATRIC" id="fig|869212.3.peg.2267"/>
<reference evidence="6 7" key="1">
    <citation type="submission" date="2012-06" db="EMBL/GenBank/DDBJ databases">
        <title>The complete chromosome of genome of Turneriella parva DSM 21527.</title>
        <authorList>
            <consortium name="US DOE Joint Genome Institute (JGI-PGF)"/>
            <person name="Lucas S."/>
            <person name="Han J."/>
            <person name="Lapidus A."/>
            <person name="Bruce D."/>
            <person name="Goodwin L."/>
            <person name="Pitluck S."/>
            <person name="Peters L."/>
            <person name="Kyrpides N."/>
            <person name="Mavromatis K."/>
            <person name="Ivanova N."/>
            <person name="Mikhailova N."/>
            <person name="Chertkov O."/>
            <person name="Detter J.C."/>
            <person name="Tapia R."/>
            <person name="Han C."/>
            <person name="Land M."/>
            <person name="Hauser L."/>
            <person name="Markowitz V."/>
            <person name="Cheng J.-F."/>
            <person name="Hugenholtz P."/>
            <person name="Woyke T."/>
            <person name="Wu D."/>
            <person name="Gronow S."/>
            <person name="Wellnitz S."/>
            <person name="Brambilla E."/>
            <person name="Klenk H.-P."/>
            <person name="Eisen J.A."/>
        </authorList>
    </citation>
    <scope>NUCLEOTIDE SEQUENCE [LARGE SCALE GENOMIC DNA]</scope>
    <source>
        <strain evidence="7">ATCC BAA-1111 / DSM 21527 / NCTC 11395 / H</strain>
    </source>
</reference>
<dbReference type="Proteomes" id="UP000006048">
    <property type="component" value="Chromosome"/>
</dbReference>
<dbReference type="Gene3D" id="2.40.30.10">
    <property type="entry name" value="Translation factors"/>
    <property type="match status" value="1"/>
</dbReference>
<evidence type="ECO:0000313" key="6">
    <source>
        <dbReference type="EMBL" id="AFM12899.1"/>
    </source>
</evidence>
<evidence type="ECO:0000256" key="2">
    <source>
        <dbReference type="ARBA" id="ARBA00022630"/>
    </source>
</evidence>
<dbReference type="NCBIfam" id="TIGR03862">
    <property type="entry name" value="flavo_PP4765"/>
    <property type="match status" value="1"/>
</dbReference>
<proteinExistence type="predicted"/>
<feature type="domain" description="RsdA/BaiN/AoA(So)-like Rossmann fold-like" evidence="4">
    <location>
        <begin position="7"/>
        <end position="387"/>
    </location>
</feature>
<dbReference type="KEGG" id="tpx:Turpa_2254"/>
<dbReference type="PANTHER" id="PTHR42887:SF1">
    <property type="entry name" value="BLR3961 PROTEIN"/>
    <property type="match status" value="1"/>
</dbReference>
<keyword evidence="7" id="KW-1185">Reference proteome</keyword>
<dbReference type="NCBIfam" id="TIGR00275">
    <property type="entry name" value="aminoacetone oxidase family FAD-binding enzyme"/>
    <property type="match status" value="1"/>
</dbReference>
<keyword evidence="3" id="KW-0274">FAD</keyword>
<dbReference type="PANTHER" id="PTHR42887">
    <property type="entry name" value="OS12G0638800 PROTEIN"/>
    <property type="match status" value="1"/>
</dbReference>
<dbReference type="HOGENOM" id="CLU_025174_1_0_12"/>
<sequence length="398" mass="42649">MTAQPTALVVGSGPAGLMAATVLAEGGAAVVLCEKQKAMGRKLLIAGGSGLNISSALPLPDFLRSFEGPEIDWHKLFGKFSVRDWLEFLANLGLKTFKGTSDRYFVEELKATNLVKRWLALLQRRQVQFKTECEVVALRREIDSTYVVQLASGEELRVSAVVFALGGASWLPQGASADWQKMLAAAGIQQVPFASANCGFSVDWKPEFLSEVGRQPLKNIELQTRKGSRKGDLMITDYGIEGTPVYAVGETGIGFLDLKSDLTAAAIAARLGSAAENLAPLRRAVKVLKLDAVRSALLFHHAPAGVLASTESIAAAIKKFPLLLKEARPLTEAISSRGGIALIEVDENFMLKKMPGVFVAGEMLDWHAPTGGFLIQACVSQGYVAAHAALSFCQHPSI</sequence>
<dbReference type="InterPro" id="IPR022460">
    <property type="entry name" value="Flavoprotein_PP4765"/>
</dbReference>
<dbReference type="SUPFAM" id="SSF51905">
    <property type="entry name" value="FAD/NAD(P)-binding domain"/>
    <property type="match status" value="1"/>
</dbReference>
<organism evidence="6 7">
    <name type="scientific">Turneriella parva (strain ATCC BAA-1111 / DSM 21527 / NCTC 11395 / H)</name>
    <name type="common">Leptospira parva</name>
    <dbReference type="NCBI Taxonomy" id="869212"/>
    <lineage>
        <taxon>Bacteria</taxon>
        <taxon>Pseudomonadati</taxon>
        <taxon>Spirochaetota</taxon>
        <taxon>Spirochaetia</taxon>
        <taxon>Leptospirales</taxon>
        <taxon>Leptospiraceae</taxon>
        <taxon>Turneriella</taxon>
    </lineage>
</organism>
<evidence type="ECO:0000259" key="5">
    <source>
        <dbReference type="Pfam" id="PF22780"/>
    </source>
</evidence>
<dbReference type="Gene3D" id="3.50.50.60">
    <property type="entry name" value="FAD/NAD(P)-binding domain"/>
    <property type="match status" value="1"/>
</dbReference>
<evidence type="ECO:0000313" key="7">
    <source>
        <dbReference type="Proteomes" id="UP000006048"/>
    </source>
</evidence>
<dbReference type="Gene3D" id="1.10.8.260">
    <property type="entry name" value="HI0933 insert domain-like"/>
    <property type="match status" value="1"/>
</dbReference>
<dbReference type="Pfam" id="PF22780">
    <property type="entry name" value="HI0933_like_1st"/>
    <property type="match status" value="1"/>
</dbReference>
<keyword evidence="2" id="KW-0285">Flavoprotein</keyword>
<dbReference type="InterPro" id="IPR036188">
    <property type="entry name" value="FAD/NAD-bd_sf"/>
</dbReference>
<dbReference type="EMBL" id="CP002959">
    <property type="protein sequence ID" value="AFM12899.1"/>
    <property type="molecule type" value="Genomic_DNA"/>
</dbReference>
<name>I4B6J2_TURPD</name>
<comment type="cofactor">
    <cofactor evidence="1">
        <name>FAD</name>
        <dbReference type="ChEBI" id="CHEBI:57692"/>
    </cofactor>
</comment>
<dbReference type="OrthoDB" id="5288829at2"/>